<name>A0AAV8WCE0_9CUCU</name>
<protein>
    <submittedName>
        <fullName evidence="3">Uncharacterized protein</fullName>
    </submittedName>
</protein>
<reference evidence="3 4" key="1">
    <citation type="journal article" date="2023" name="Insect Mol. Biol.">
        <title>Genome sequencing provides insights into the evolution of gene families encoding plant cell wall-degrading enzymes in longhorned beetles.</title>
        <authorList>
            <person name="Shin N.R."/>
            <person name="Okamura Y."/>
            <person name="Kirsch R."/>
            <person name="Pauchet Y."/>
        </authorList>
    </citation>
    <scope>NUCLEOTIDE SEQUENCE [LARGE SCALE GENOMIC DNA]</scope>
    <source>
        <strain evidence="3">EAD_L_NR</strain>
    </source>
</reference>
<dbReference type="Proteomes" id="UP001159042">
    <property type="component" value="Unassembled WGS sequence"/>
</dbReference>
<keyword evidence="4" id="KW-1185">Reference proteome</keyword>
<evidence type="ECO:0000313" key="4">
    <source>
        <dbReference type="Proteomes" id="UP001159042"/>
    </source>
</evidence>
<organism evidence="3 4">
    <name type="scientific">Exocentrus adspersus</name>
    <dbReference type="NCBI Taxonomy" id="1586481"/>
    <lineage>
        <taxon>Eukaryota</taxon>
        <taxon>Metazoa</taxon>
        <taxon>Ecdysozoa</taxon>
        <taxon>Arthropoda</taxon>
        <taxon>Hexapoda</taxon>
        <taxon>Insecta</taxon>
        <taxon>Pterygota</taxon>
        <taxon>Neoptera</taxon>
        <taxon>Endopterygota</taxon>
        <taxon>Coleoptera</taxon>
        <taxon>Polyphaga</taxon>
        <taxon>Cucujiformia</taxon>
        <taxon>Chrysomeloidea</taxon>
        <taxon>Cerambycidae</taxon>
        <taxon>Lamiinae</taxon>
        <taxon>Acanthocinini</taxon>
        <taxon>Exocentrus</taxon>
    </lineage>
</organism>
<evidence type="ECO:0000256" key="2">
    <source>
        <dbReference type="SAM" id="MobiDB-lite"/>
    </source>
</evidence>
<proteinExistence type="predicted"/>
<feature type="coiled-coil region" evidence="1">
    <location>
        <begin position="335"/>
        <end position="362"/>
    </location>
</feature>
<evidence type="ECO:0000313" key="3">
    <source>
        <dbReference type="EMBL" id="KAJ8924199.1"/>
    </source>
</evidence>
<feature type="region of interest" description="Disordered" evidence="2">
    <location>
        <begin position="114"/>
        <end position="232"/>
    </location>
</feature>
<evidence type="ECO:0000256" key="1">
    <source>
        <dbReference type="SAM" id="Coils"/>
    </source>
</evidence>
<sequence>MSKAKPKLQCLCGKDHVNEKPLIITITTCPKKNHQPRIITSPSQQRKIPNDLKPGQLTVTSENPDPLGHILFCEDEGVTIPKKNAAQPLIDNSTHCDMEHELGKLGPDGIINLAAPDKKNKENYSRGSEKDNGTDTYELEQLLREDEEERYNKNRPADNTFFDPSNSSNVKPADSRKELKSNKKVATADPVKEKPSKGWGIVKHQDKKNGSSSTTMSKQAKPSGVSVKEEASNFPSDIDMKLPMLASRYHGPGCAMEVEVLEKHDVNCRYRKSKNPKRNPADDRSGSYEVIGRLKFKTCHPTPPLDNHSANSNLPGTKVATIYSLFNLPFKFPYNKRLEMNSRDSERELKKYLRRKKLLEDLVKSSKSFPNRTPNNCLEEGKENLKSSESKAVQYYQKENVASYEVEVLYFYKRKCDKSVQMQQTTSSLFRRRRWFYFMFPCVMVRRSHSTLLNEY</sequence>
<gene>
    <name evidence="3" type="ORF">NQ315_006990</name>
</gene>
<keyword evidence="1" id="KW-0175">Coiled coil</keyword>
<dbReference type="EMBL" id="JANEYG010000003">
    <property type="protein sequence ID" value="KAJ8924199.1"/>
    <property type="molecule type" value="Genomic_DNA"/>
</dbReference>
<feature type="compositionally biased region" description="Polar residues" evidence="2">
    <location>
        <begin position="210"/>
        <end position="220"/>
    </location>
</feature>
<comment type="caution">
    <text evidence="3">The sequence shown here is derived from an EMBL/GenBank/DDBJ whole genome shotgun (WGS) entry which is preliminary data.</text>
</comment>
<dbReference type="AlphaFoldDB" id="A0AAV8WCE0"/>
<feature type="compositionally biased region" description="Basic and acidic residues" evidence="2">
    <location>
        <begin position="116"/>
        <end position="133"/>
    </location>
</feature>
<accession>A0AAV8WCE0</accession>